<gene>
    <name evidence="2" type="ORF">GALL_23940</name>
</gene>
<dbReference type="InterPro" id="IPR053193">
    <property type="entry name" value="MetalloPDE_YfcE-like"/>
</dbReference>
<dbReference type="NCBIfam" id="TIGR00040">
    <property type="entry name" value="yfcE"/>
    <property type="match status" value="1"/>
</dbReference>
<dbReference type="InterPro" id="IPR029052">
    <property type="entry name" value="Metallo-depent_PP-like"/>
</dbReference>
<protein>
    <submittedName>
        <fullName evidence="2">Phosphodiesterase</fullName>
    </submittedName>
</protein>
<dbReference type="SUPFAM" id="SSF56300">
    <property type="entry name" value="Metallo-dependent phosphatases"/>
    <property type="match status" value="1"/>
</dbReference>
<dbReference type="PANTHER" id="PTHR43165:SF1">
    <property type="entry name" value="PHOSPHODIESTERASE MJ0936"/>
    <property type="match status" value="1"/>
</dbReference>
<feature type="domain" description="Calcineurin-like phosphoesterase" evidence="1">
    <location>
        <begin position="13"/>
        <end position="157"/>
    </location>
</feature>
<evidence type="ECO:0000259" key="1">
    <source>
        <dbReference type="Pfam" id="PF12850"/>
    </source>
</evidence>
<organism evidence="2">
    <name type="scientific">mine drainage metagenome</name>
    <dbReference type="NCBI Taxonomy" id="410659"/>
    <lineage>
        <taxon>unclassified sequences</taxon>
        <taxon>metagenomes</taxon>
        <taxon>ecological metagenomes</taxon>
    </lineage>
</organism>
<dbReference type="InterPro" id="IPR000979">
    <property type="entry name" value="Phosphodiesterase_MJ0936/Vps29"/>
</dbReference>
<proteinExistence type="predicted"/>
<accession>A0A1J5T8Y1</accession>
<dbReference type="AlphaFoldDB" id="A0A1J5T8Y1"/>
<dbReference type="InterPro" id="IPR024654">
    <property type="entry name" value="Calcineurin-like_PHP_lpxH"/>
</dbReference>
<sequence length="185" mass="20095">MSRNLRETSYGIKICIVSDSHDRSAPLVEAIVEAQSSGAQAVIHCGDLISVNTLRASLKLGIPIHAVHGNIIGDVAALYRMMAKSAGLFIYHGQEAMLEFGGHKIFVTHMPHRGHAFACTGDYDLVCHGHSHTAHVGTQAYQWQKHWLVNPGSVAGIDAPGVQAVPTWILGDLERMHFEIACILK</sequence>
<comment type="caution">
    <text evidence="2">The sequence shown here is derived from an EMBL/GenBank/DDBJ whole genome shotgun (WGS) entry which is preliminary data.</text>
</comment>
<name>A0A1J5T8Y1_9ZZZZ</name>
<evidence type="ECO:0000313" key="2">
    <source>
        <dbReference type="EMBL" id="OIR17367.1"/>
    </source>
</evidence>
<dbReference type="Gene3D" id="3.60.21.10">
    <property type="match status" value="1"/>
</dbReference>
<dbReference type="Pfam" id="PF12850">
    <property type="entry name" value="Metallophos_2"/>
    <property type="match status" value="1"/>
</dbReference>
<dbReference type="EMBL" id="MLJW01000005">
    <property type="protein sequence ID" value="OIR17367.1"/>
    <property type="molecule type" value="Genomic_DNA"/>
</dbReference>
<reference evidence="2" key="1">
    <citation type="submission" date="2016-10" db="EMBL/GenBank/DDBJ databases">
        <title>Sequence of Gallionella enrichment culture.</title>
        <authorList>
            <person name="Poehlein A."/>
            <person name="Muehling M."/>
            <person name="Daniel R."/>
        </authorList>
    </citation>
    <scope>NUCLEOTIDE SEQUENCE</scope>
</reference>
<dbReference type="PANTHER" id="PTHR43165">
    <property type="entry name" value="METALLOPHOSPHOESTERASE"/>
    <property type="match status" value="1"/>
</dbReference>